<reference evidence="2 3" key="1">
    <citation type="journal article" date="2019" name="Commun. Biol.">
        <title>The bagworm genome reveals a unique fibroin gene that provides high tensile strength.</title>
        <authorList>
            <person name="Kono N."/>
            <person name="Nakamura H."/>
            <person name="Ohtoshi R."/>
            <person name="Tomita M."/>
            <person name="Numata K."/>
            <person name="Arakawa K."/>
        </authorList>
    </citation>
    <scope>NUCLEOTIDE SEQUENCE [LARGE SCALE GENOMIC DNA]</scope>
</reference>
<evidence type="ECO:0000313" key="2">
    <source>
        <dbReference type="EMBL" id="GBP56543.1"/>
    </source>
</evidence>
<sequence>MLASTTLSQYSDAVWSPLAMTVRRVCSYGVTRTGTGAGGGGRGVAPRTMAARSPGDVSESGVGVDPELKKKDIDFRCTTARTAPAVYGATTPGRQLKLNHIVVGPCDTSNAKIFIDFKQIVGIKYNRREHETETQVMGDAMQNGHQKKTQCMERSAQASANENITLCKLHGLAPKYIERPLLDVRCRPRCRRRTTLNHPQPTVAMATLIGSSSCGKTP</sequence>
<organism evidence="2 3">
    <name type="scientific">Eumeta variegata</name>
    <name type="common">Bagworm moth</name>
    <name type="synonym">Eumeta japonica</name>
    <dbReference type="NCBI Taxonomy" id="151549"/>
    <lineage>
        <taxon>Eukaryota</taxon>
        <taxon>Metazoa</taxon>
        <taxon>Ecdysozoa</taxon>
        <taxon>Arthropoda</taxon>
        <taxon>Hexapoda</taxon>
        <taxon>Insecta</taxon>
        <taxon>Pterygota</taxon>
        <taxon>Neoptera</taxon>
        <taxon>Endopterygota</taxon>
        <taxon>Lepidoptera</taxon>
        <taxon>Glossata</taxon>
        <taxon>Ditrysia</taxon>
        <taxon>Tineoidea</taxon>
        <taxon>Psychidae</taxon>
        <taxon>Oiketicinae</taxon>
        <taxon>Eumeta</taxon>
    </lineage>
</organism>
<proteinExistence type="predicted"/>
<feature type="region of interest" description="Disordered" evidence="1">
    <location>
        <begin position="36"/>
        <end position="64"/>
    </location>
</feature>
<evidence type="ECO:0000313" key="3">
    <source>
        <dbReference type="Proteomes" id="UP000299102"/>
    </source>
</evidence>
<accession>A0A4C1X067</accession>
<evidence type="ECO:0000256" key="1">
    <source>
        <dbReference type="SAM" id="MobiDB-lite"/>
    </source>
</evidence>
<keyword evidence="3" id="KW-1185">Reference proteome</keyword>
<gene>
    <name evidence="2" type="ORF">EVAR_53617_1</name>
</gene>
<comment type="caution">
    <text evidence="2">The sequence shown here is derived from an EMBL/GenBank/DDBJ whole genome shotgun (WGS) entry which is preliminary data.</text>
</comment>
<name>A0A4C1X067_EUMVA</name>
<dbReference type="Proteomes" id="UP000299102">
    <property type="component" value="Unassembled WGS sequence"/>
</dbReference>
<protein>
    <submittedName>
        <fullName evidence="2">Uncharacterized protein</fullName>
    </submittedName>
</protein>
<dbReference type="EMBL" id="BGZK01000695">
    <property type="protein sequence ID" value="GBP56543.1"/>
    <property type="molecule type" value="Genomic_DNA"/>
</dbReference>
<dbReference type="AlphaFoldDB" id="A0A4C1X067"/>